<comment type="caution">
    <text evidence="7">The sequence shown here is derived from an EMBL/GenBank/DDBJ whole genome shotgun (WGS) entry which is preliminary data.</text>
</comment>
<evidence type="ECO:0000259" key="6">
    <source>
        <dbReference type="PROSITE" id="PS51473"/>
    </source>
</evidence>
<evidence type="ECO:0000256" key="1">
    <source>
        <dbReference type="ARBA" id="ARBA00022729"/>
    </source>
</evidence>
<feature type="compositionally biased region" description="Pro residues" evidence="3">
    <location>
        <begin position="243"/>
        <end position="260"/>
    </location>
</feature>
<sequence length="424" mass="46680">MLVIVIFLLSTTTEAQQAKYIGHSCPSTTTFPLNSTYQANRDSLLDSLSSNGNHGDGFYNTTSGRGAEMLYGLFLCLGDPNTSVCQACVTLAADYISRRCPVEIMAVMWYDLCLLRYSNQNIFSVMAEEPALLLVNTQNFTNQDLFNEAVEAATRLTMNVISSLANNATKKLATTEVKISSYQTLYTLGQCTPDLSSEDCITCLQFARAFLPNGSQGGRLITPSCYVRYENYTFYGQTVQTAVPPPPPPTPLPLPLPPAPDKPDNSNRSLVLVATLSATFGLLVVSLSGFIICRRRSSREDTGNSQGGQFPDMVEGRIPYEYSRETFSGENGDSLDVFLFNSKFAVQLDWQKRFNIIKGIAREILSGKKNNSFHLSESGESLLTFAWTLWCKGEGMEVIDQMLVPSCVASEEEKQNGATIIGHY</sequence>
<gene>
    <name evidence="7" type="ORF">V6N12_057558</name>
</gene>
<dbReference type="InterPro" id="IPR002902">
    <property type="entry name" value="GNK2"/>
</dbReference>
<feature type="domain" description="Gnk2-homologous" evidence="6">
    <location>
        <begin position="128"/>
        <end position="234"/>
    </location>
</feature>
<evidence type="ECO:0000313" key="7">
    <source>
        <dbReference type="EMBL" id="KAK8514661.1"/>
    </source>
</evidence>
<evidence type="ECO:0000256" key="5">
    <source>
        <dbReference type="SAM" id="SignalP"/>
    </source>
</evidence>
<accession>A0ABR2C7C8</accession>
<feature type="domain" description="Gnk2-homologous" evidence="6">
    <location>
        <begin position="19"/>
        <end position="122"/>
    </location>
</feature>
<keyword evidence="2" id="KW-0677">Repeat</keyword>
<dbReference type="CDD" id="cd23509">
    <property type="entry name" value="Gnk2-like"/>
    <property type="match status" value="2"/>
</dbReference>
<dbReference type="PROSITE" id="PS51473">
    <property type="entry name" value="GNK2"/>
    <property type="match status" value="2"/>
</dbReference>
<evidence type="ECO:0000256" key="4">
    <source>
        <dbReference type="SAM" id="Phobius"/>
    </source>
</evidence>
<organism evidence="7 8">
    <name type="scientific">Hibiscus sabdariffa</name>
    <name type="common">roselle</name>
    <dbReference type="NCBI Taxonomy" id="183260"/>
    <lineage>
        <taxon>Eukaryota</taxon>
        <taxon>Viridiplantae</taxon>
        <taxon>Streptophyta</taxon>
        <taxon>Embryophyta</taxon>
        <taxon>Tracheophyta</taxon>
        <taxon>Spermatophyta</taxon>
        <taxon>Magnoliopsida</taxon>
        <taxon>eudicotyledons</taxon>
        <taxon>Gunneridae</taxon>
        <taxon>Pentapetalae</taxon>
        <taxon>rosids</taxon>
        <taxon>malvids</taxon>
        <taxon>Malvales</taxon>
        <taxon>Malvaceae</taxon>
        <taxon>Malvoideae</taxon>
        <taxon>Hibiscus</taxon>
    </lineage>
</organism>
<dbReference type="EMBL" id="JBBPBM010000066">
    <property type="protein sequence ID" value="KAK8514661.1"/>
    <property type="molecule type" value="Genomic_DNA"/>
</dbReference>
<evidence type="ECO:0000256" key="2">
    <source>
        <dbReference type="ARBA" id="ARBA00022737"/>
    </source>
</evidence>
<protein>
    <recommendedName>
        <fullName evidence="6">Gnk2-homologous domain-containing protein</fullName>
    </recommendedName>
</protein>
<feature type="chain" id="PRO_5047442944" description="Gnk2-homologous domain-containing protein" evidence="5">
    <location>
        <begin position="16"/>
        <end position="424"/>
    </location>
</feature>
<dbReference type="Proteomes" id="UP001472677">
    <property type="component" value="Unassembled WGS sequence"/>
</dbReference>
<reference evidence="7 8" key="1">
    <citation type="journal article" date="2024" name="G3 (Bethesda)">
        <title>Genome assembly of Hibiscus sabdariffa L. provides insights into metabolisms of medicinal natural products.</title>
        <authorList>
            <person name="Kim T."/>
        </authorList>
    </citation>
    <scope>NUCLEOTIDE SEQUENCE [LARGE SCALE GENOMIC DNA]</scope>
    <source>
        <strain evidence="7">TK-2024</strain>
        <tissue evidence="7">Old leaves</tissue>
    </source>
</reference>
<proteinExistence type="predicted"/>
<name>A0ABR2C7C8_9ROSI</name>
<dbReference type="Pfam" id="PF01657">
    <property type="entry name" value="Stress-antifung"/>
    <property type="match status" value="2"/>
</dbReference>
<keyword evidence="4" id="KW-0472">Membrane</keyword>
<dbReference type="PANTHER" id="PTHR32099">
    <property type="entry name" value="CYSTEINE-RICH REPEAT SECRETORY PROTEIN"/>
    <property type="match status" value="1"/>
</dbReference>
<dbReference type="PANTHER" id="PTHR32099:SF42">
    <property type="entry name" value="CYSTEINE-RICH RECEPTOR-LIKE PROTEIN KINASE 9-RELATED"/>
    <property type="match status" value="1"/>
</dbReference>
<dbReference type="Gene3D" id="3.30.430.20">
    <property type="entry name" value="Gnk2 domain, C-X8-C-X2-C motif"/>
    <property type="match status" value="2"/>
</dbReference>
<keyword evidence="4" id="KW-1133">Transmembrane helix</keyword>
<evidence type="ECO:0000313" key="8">
    <source>
        <dbReference type="Proteomes" id="UP001472677"/>
    </source>
</evidence>
<evidence type="ECO:0000256" key="3">
    <source>
        <dbReference type="SAM" id="MobiDB-lite"/>
    </source>
</evidence>
<feature type="signal peptide" evidence="5">
    <location>
        <begin position="1"/>
        <end position="15"/>
    </location>
</feature>
<keyword evidence="1 5" id="KW-0732">Signal</keyword>
<dbReference type="InterPro" id="IPR038408">
    <property type="entry name" value="GNK2_sf"/>
</dbReference>
<feature type="transmembrane region" description="Helical" evidence="4">
    <location>
        <begin position="270"/>
        <end position="293"/>
    </location>
</feature>
<feature type="region of interest" description="Disordered" evidence="3">
    <location>
        <begin position="240"/>
        <end position="263"/>
    </location>
</feature>
<keyword evidence="8" id="KW-1185">Reference proteome</keyword>
<keyword evidence="4" id="KW-0812">Transmembrane</keyword>